<evidence type="ECO:0000256" key="1">
    <source>
        <dbReference type="ARBA" id="ARBA00001478"/>
    </source>
</evidence>
<evidence type="ECO:0000313" key="8">
    <source>
        <dbReference type="Proteomes" id="UP000229383"/>
    </source>
</evidence>
<reference evidence="8" key="1">
    <citation type="submission" date="2017-09" db="EMBL/GenBank/DDBJ databases">
        <title>Depth-based differentiation of microbial function through sediment-hosted aquifers and enrichment of novel symbionts in the deep terrestrial subsurface.</title>
        <authorList>
            <person name="Probst A.J."/>
            <person name="Ladd B."/>
            <person name="Jarett J.K."/>
            <person name="Geller-Mcgrath D.E."/>
            <person name="Sieber C.M.K."/>
            <person name="Emerson J.B."/>
            <person name="Anantharaman K."/>
            <person name="Thomas B.C."/>
            <person name="Malmstrom R."/>
            <person name="Stieglmeier M."/>
            <person name="Klingl A."/>
            <person name="Woyke T."/>
            <person name="Ryan C.M."/>
            <person name="Banfield J.F."/>
        </authorList>
    </citation>
    <scope>NUCLEOTIDE SEQUENCE [LARGE SCALE GENOMIC DNA]</scope>
</reference>
<dbReference type="NCBIfam" id="TIGR02094">
    <property type="entry name" value="more_P_ylases"/>
    <property type="match status" value="1"/>
</dbReference>
<dbReference type="Pfam" id="PF00343">
    <property type="entry name" value="Phosphorylase"/>
    <property type="match status" value="1"/>
</dbReference>
<name>A0A2H0TEP6_9BACT</name>
<accession>A0A2H0TEP6</accession>
<dbReference type="GO" id="GO:0030170">
    <property type="term" value="F:pyridoxal phosphate binding"/>
    <property type="evidence" value="ECO:0007669"/>
    <property type="project" value="InterPro"/>
</dbReference>
<protein>
    <recommendedName>
        <fullName evidence="3">starch synthase</fullName>
        <ecNumber evidence="3">2.4.1.21</ecNumber>
    </recommendedName>
</protein>
<sequence length="538" mass="61396">MLNSGVVAVFTPEIAIDQELHTYSGGLGVVSGGFLKSAYKLGMPMVGITILPRQGYFDQCIHNGRMGICHVNRYYDDILEEADLFKKEICSSPMWMKIFRLSEQRYQTSPVLFIDTDIDKNDLLSRSNTLQLYGGSRDSGANVERKIVQSLVLSRGGLEALKRLDISVNIYHLNESHTAFVVLDIFASVYRENKNFDEAVEYTRSRVVFTTHTPVRAGNPEYDLEMVMRLGDYQDTLGREVLAKIGGDPFNMTVACLRLSGKANAVSQKHLGIAKELWHWVDNGAPLIAITNGVCRDYWQYSEFGSAVNQKELEEVKRNFKRKLLQYVKEQTGKFLGEHVFTVTWARRFAEYKRPKLLFYDLEWISSLLRSNSIQIIISGKPHPDDYAMVDVFNDLLHLSRELPNMVVLPGYELELSKMLKAGSDLWLNTPRSPNEASGTSGMSAQMNGALHMTTPDGWACEADPENCFLFGSRYPISNQDAFDVDELGERMNEAITMYYSSKEEWYQKAMRAKIEAEQRWTSDRMLKEYINLLYNHK</sequence>
<gene>
    <name evidence="7" type="ORF">COU46_03755</name>
</gene>
<organism evidence="7 8">
    <name type="scientific">Candidatus Niyogibacteria bacterium CG10_big_fil_rev_8_21_14_0_10_42_19</name>
    <dbReference type="NCBI Taxonomy" id="1974725"/>
    <lineage>
        <taxon>Bacteria</taxon>
        <taxon>Candidatus Niyogiibacteriota</taxon>
    </lineage>
</organism>
<evidence type="ECO:0000259" key="6">
    <source>
        <dbReference type="Pfam" id="PF08323"/>
    </source>
</evidence>
<dbReference type="Gene3D" id="3.40.50.2000">
    <property type="entry name" value="Glycogen Phosphorylase B"/>
    <property type="match status" value="3"/>
</dbReference>
<evidence type="ECO:0000313" key="7">
    <source>
        <dbReference type="EMBL" id="PIR70022.1"/>
    </source>
</evidence>
<dbReference type="GO" id="GO:0009011">
    <property type="term" value="F:alpha-1,4-glucan glucosyltransferase (ADP-glucose donor) activity"/>
    <property type="evidence" value="ECO:0007669"/>
    <property type="project" value="UniProtKB-EC"/>
</dbReference>
<dbReference type="InterPro" id="IPR011834">
    <property type="entry name" value="Agluc_phsphrylas"/>
</dbReference>
<proteinExistence type="inferred from homology"/>
<dbReference type="AlphaFoldDB" id="A0A2H0TEP6"/>
<evidence type="ECO:0000256" key="2">
    <source>
        <dbReference type="ARBA" id="ARBA00006047"/>
    </source>
</evidence>
<dbReference type="SUPFAM" id="SSF53756">
    <property type="entry name" value="UDP-Glycosyltransferase/glycogen phosphorylase"/>
    <property type="match status" value="1"/>
</dbReference>
<dbReference type="Proteomes" id="UP000229383">
    <property type="component" value="Unassembled WGS sequence"/>
</dbReference>
<evidence type="ECO:0000256" key="3">
    <source>
        <dbReference type="ARBA" id="ARBA00012588"/>
    </source>
</evidence>
<dbReference type="GO" id="GO:0008184">
    <property type="term" value="F:glycogen phosphorylase activity"/>
    <property type="evidence" value="ECO:0007669"/>
    <property type="project" value="InterPro"/>
</dbReference>
<dbReference type="GO" id="GO:0005975">
    <property type="term" value="P:carbohydrate metabolic process"/>
    <property type="evidence" value="ECO:0007669"/>
    <property type="project" value="InterPro"/>
</dbReference>
<comment type="caution">
    <text evidence="7">The sequence shown here is derived from an EMBL/GenBank/DDBJ whole genome shotgun (WGS) entry which is preliminary data.</text>
</comment>
<dbReference type="Pfam" id="PF08323">
    <property type="entry name" value="Glyco_transf_5"/>
    <property type="match status" value="1"/>
</dbReference>
<dbReference type="PANTHER" id="PTHR42655">
    <property type="entry name" value="GLYCOGEN PHOSPHORYLASE"/>
    <property type="match status" value="1"/>
</dbReference>
<dbReference type="EMBL" id="PFCN01000042">
    <property type="protein sequence ID" value="PIR70022.1"/>
    <property type="molecule type" value="Genomic_DNA"/>
</dbReference>
<dbReference type="InterPro" id="IPR052182">
    <property type="entry name" value="Glycogen/Maltodextrin_Phosph"/>
</dbReference>
<evidence type="ECO:0000256" key="4">
    <source>
        <dbReference type="ARBA" id="ARBA00022676"/>
    </source>
</evidence>
<dbReference type="PANTHER" id="PTHR42655:SF1">
    <property type="entry name" value="GLYCOGEN PHOSPHORYLASE"/>
    <property type="match status" value="1"/>
</dbReference>
<keyword evidence="4" id="KW-0328">Glycosyltransferase</keyword>
<comment type="similarity">
    <text evidence="2">Belongs to the glycogen phosphorylase family.</text>
</comment>
<evidence type="ECO:0000256" key="5">
    <source>
        <dbReference type="ARBA" id="ARBA00022679"/>
    </source>
</evidence>
<feature type="domain" description="Starch synthase catalytic" evidence="6">
    <location>
        <begin position="24"/>
        <end position="269"/>
    </location>
</feature>
<dbReference type="EC" id="2.4.1.21" evidence="3"/>
<dbReference type="InterPro" id="IPR000811">
    <property type="entry name" value="Glyco_trans_35"/>
</dbReference>
<keyword evidence="5" id="KW-0808">Transferase</keyword>
<dbReference type="InterPro" id="IPR013534">
    <property type="entry name" value="Starch_synth_cat_dom"/>
</dbReference>
<comment type="catalytic activity">
    <reaction evidence="1">
        <text>[(1-&gt;4)-alpha-D-glucosyl](n) + ADP-alpha-D-glucose = [(1-&gt;4)-alpha-D-glucosyl](n+1) + ADP + H(+)</text>
        <dbReference type="Rhea" id="RHEA:18189"/>
        <dbReference type="Rhea" id="RHEA-COMP:9584"/>
        <dbReference type="Rhea" id="RHEA-COMP:9587"/>
        <dbReference type="ChEBI" id="CHEBI:15378"/>
        <dbReference type="ChEBI" id="CHEBI:15444"/>
        <dbReference type="ChEBI" id="CHEBI:57498"/>
        <dbReference type="ChEBI" id="CHEBI:456216"/>
        <dbReference type="EC" id="2.4.1.21"/>
    </reaction>
</comment>